<dbReference type="OrthoDB" id="9809908at2"/>
<protein>
    <recommendedName>
        <fullName evidence="2">Signal transduction histidine kinase internal region domain-containing protein</fullName>
    </recommendedName>
</protein>
<dbReference type="Pfam" id="PF06580">
    <property type="entry name" value="His_kinase"/>
    <property type="match status" value="1"/>
</dbReference>
<keyword evidence="1" id="KW-0812">Transmembrane</keyword>
<keyword evidence="1" id="KW-0472">Membrane</keyword>
<reference evidence="3 4" key="1">
    <citation type="submission" date="2018-02" db="EMBL/GenBank/DDBJ databases">
        <title>Genome sequences of Apibacter spp., gut symbionts of Asian honey bees.</title>
        <authorList>
            <person name="Kwong W.K."/>
            <person name="Steele M.I."/>
            <person name="Moran N.A."/>
        </authorList>
    </citation>
    <scope>NUCLEOTIDE SEQUENCE [LARGE SCALE GENOMIC DNA]</scope>
    <source>
        <strain evidence="4">wkB301</strain>
    </source>
</reference>
<evidence type="ECO:0000259" key="2">
    <source>
        <dbReference type="Pfam" id="PF06580"/>
    </source>
</evidence>
<dbReference type="SUPFAM" id="SSF55874">
    <property type="entry name" value="ATPase domain of HSP90 chaperone/DNA topoisomerase II/histidine kinase"/>
    <property type="match status" value="1"/>
</dbReference>
<feature type="transmembrane region" description="Helical" evidence="1">
    <location>
        <begin position="22"/>
        <end position="43"/>
    </location>
</feature>
<dbReference type="InterPro" id="IPR036890">
    <property type="entry name" value="HATPase_C_sf"/>
</dbReference>
<dbReference type="PANTHER" id="PTHR34220:SF7">
    <property type="entry name" value="SENSOR HISTIDINE KINASE YPDA"/>
    <property type="match status" value="1"/>
</dbReference>
<keyword evidence="4" id="KW-1185">Reference proteome</keyword>
<dbReference type="InterPro" id="IPR050640">
    <property type="entry name" value="Bact_2-comp_sensor_kinase"/>
</dbReference>
<feature type="domain" description="Signal transduction histidine kinase internal region" evidence="2">
    <location>
        <begin position="166"/>
        <end position="241"/>
    </location>
</feature>
<feature type="transmembrane region" description="Helical" evidence="1">
    <location>
        <begin position="86"/>
        <end position="108"/>
    </location>
</feature>
<dbReference type="InterPro" id="IPR010559">
    <property type="entry name" value="Sig_transdc_His_kin_internal"/>
</dbReference>
<name>A0A2S8ADM6_9FLAO</name>
<dbReference type="PANTHER" id="PTHR34220">
    <property type="entry name" value="SENSOR HISTIDINE KINASE YPDA"/>
    <property type="match status" value="1"/>
</dbReference>
<sequence>MFVNSINNTFIPNILTGSKFRLFRHFILLFIISIVASCMNLNGAYKASFYQYYEWLVFFIIFTGVIYINMYVMVPSFLLKNRSSVYFILLFLIILILLLLISLSQFVFHIVDLSKGINYVSLFLSLTNSIIAFGIIIICSSTFIILKNWIINNKRIRELETITVNAELQQLKNQINPHFLFNILNNVNIMIKHNPIMAAEMLTKFNDLLSYQIDGSTKEFVSLDDEIRFLTDYLELEKSRRNRFNYAILKEGVLHTIKIPPMLFIPFIENAVKHSSGNKNMSYVDISFKINNSQLLFFCVNSKPQSPPIKTEGGLGLANIRRRLELLYKNDFALKIHETNTIYSITLNLKI</sequence>
<comment type="caution">
    <text evidence="3">The sequence shown here is derived from an EMBL/GenBank/DDBJ whole genome shotgun (WGS) entry which is preliminary data.</text>
</comment>
<evidence type="ECO:0000313" key="3">
    <source>
        <dbReference type="EMBL" id="PQL93062.1"/>
    </source>
</evidence>
<accession>A0A2S8ADM6</accession>
<keyword evidence="1" id="KW-1133">Transmembrane helix</keyword>
<evidence type="ECO:0000313" key="4">
    <source>
        <dbReference type="Proteomes" id="UP000238042"/>
    </source>
</evidence>
<feature type="transmembrane region" description="Helical" evidence="1">
    <location>
        <begin position="55"/>
        <end position="74"/>
    </location>
</feature>
<organism evidence="3 4">
    <name type="scientific">Apibacter adventoris</name>
    <dbReference type="NCBI Taxonomy" id="1679466"/>
    <lineage>
        <taxon>Bacteria</taxon>
        <taxon>Pseudomonadati</taxon>
        <taxon>Bacteroidota</taxon>
        <taxon>Flavobacteriia</taxon>
        <taxon>Flavobacteriales</taxon>
        <taxon>Weeksellaceae</taxon>
        <taxon>Apibacter</taxon>
    </lineage>
</organism>
<gene>
    <name evidence="3" type="ORF">C4S77_05200</name>
</gene>
<evidence type="ECO:0000256" key="1">
    <source>
        <dbReference type="SAM" id="Phobius"/>
    </source>
</evidence>
<dbReference type="EMBL" id="PSZM01000036">
    <property type="protein sequence ID" value="PQL93062.1"/>
    <property type="molecule type" value="Genomic_DNA"/>
</dbReference>
<dbReference type="Gene3D" id="3.30.565.10">
    <property type="entry name" value="Histidine kinase-like ATPase, C-terminal domain"/>
    <property type="match status" value="1"/>
</dbReference>
<dbReference type="GO" id="GO:0000155">
    <property type="term" value="F:phosphorelay sensor kinase activity"/>
    <property type="evidence" value="ECO:0007669"/>
    <property type="project" value="InterPro"/>
</dbReference>
<dbReference type="AlphaFoldDB" id="A0A2S8ADM6"/>
<proteinExistence type="predicted"/>
<dbReference type="GO" id="GO:0016020">
    <property type="term" value="C:membrane"/>
    <property type="evidence" value="ECO:0007669"/>
    <property type="project" value="InterPro"/>
</dbReference>
<feature type="transmembrane region" description="Helical" evidence="1">
    <location>
        <begin position="120"/>
        <end position="146"/>
    </location>
</feature>
<dbReference type="Proteomes" id="UP000238042">
    <property type="component" value="Unassembled WGS sequence"/>
</dbReference>